<dbReference type="EMBL" id="FN667741">
    <property type="protein sequence ID" value="CBJ81318.1"/>
    <property type="molecule type" value="Genomic_DNA"/>
</dbReference>
<dbReference type="PANTHER" id="PTHR30298">
    <property type="entry name" value="H REPEAT-ASSOCIATED PREDICTED TRANSPOSASE"/>
    <property type="match status" value="1"/>
</dbReference>
<dbReference type="HOGENOM" id="CLU_046404_7_3_6"/>
<proteinExistence type="predicted"/>
<sequence length="80" mass="9622">MKATRMHWFVENQLHWILDIAFREDQLQARMGYAGKNLALIRKWILNMLKQNTSRKLSLENKRRLCCLSDDYLLESFGCF</sequence>
<dbReference type="PANTHER" id="PTHR30298:SF0">
    <property type="entry name" value="PROTEIN YBFL-RELATED"/>
    <property type="match status" value="1"/>
</dbReference>
<evidence type="ECO:0008006" key="3">
    <source>
        <dbReference type="Google" id="ProtNLM"/>
    </source>
</evidence>
<reference evidence="1" key="1">
    <citation type="journal article" date="2011" name="PLoS ONE">
        <title>The entomopathogenic bacterial endosymbionts xenorhabdus and photorhabdus: convergent lifestyles from divergent genomes.</title>
        <authorList>
            <person name="Chaston J.M."/>
            <person name="Suen G."/>
            <person name="Tucker S.L."/>
            <person name="Andersen A.W."/>
            <person name="Bhasin A."/>
            <person name="Bode E."/>
            <person name="Bode H.B."/>
            <person name="Brachmann A.O."/>
            <person name="Cowles C.E."/>
            <person name="Cowles K.N."/>
            <person name="Darby C."/>
            <person name="de Leon L."/>
            <person name="Drace K."/>
            <person name="Du Z."/>
            <person name="Givaudan A."/>
            <person name="Herbert Tran E.E."/>
            <person name="Jewell K.A."/>
            <person name="Knack J.J."/>
            <person name="Krasomil-Osterfeld K.C."/>
            <person name="Kukor R."/>
            <person name="Lanois A."/>
            <person name="Latreille P."/>
            <person name="Leimgruber N.K."/>
            <person name="Lipke C.M."/>
            <person name="Liu R."/>
            <person name="Lu X."/>
            <person name="Martens E.C."/>
            <person name="Marri P.R."/>
            <person name="Medigue C."/>
            <person name="Menard M.L."/>
            <person name="Miller N.M."/>
            <person name="Morales-Soto N."/>
            <person name="Norton S."/>
            <person name="Ogier J.C."/>
            <person name="Orchard S.S."/>
            <person name="Park D."/>
            <person name="Park Y."/>
            <person name="Qurollo B.A."/>
            <person name="Sugar D.R."/>
            <person name="Richards G.R."/>
            <person name="Rouy Z."/>
            <person name="Slominski B."/>
            <person name="Slominski K."/>
            <person name="Snyder H."/>
            <person name="Tjaden B.C."/>
            <person name="van der Hoeven R."/>
            <person name="Welch R.D."/>
            <person name="Wheeler C."/>
            <person name="Xiang B."/>
            <person name="Barbazuk B."/>
            <person name="Gaudriault S."/>
            <person name="Goodner B."/>
            <person name="Slater S.C."/>
            <person name="Forst S."/>
            <person name="Goldman B.S."/>
            <person name="Goodrich-Blair H."/>
        </authorList>
    </citation>
    <scope>NUCLEOTIDE SEQUENCE [LARGE SCALE GENOMIC DNA]</scope>
    <source>
        <strain evidence="1">SS-2004</strain>
    </source>
</reference>
<gene>
    <name evidence="1" type="ordered locus">XBJ1_2192</name>
</gene>
<accession>D3V145</accession>
<dbReference type="eggNOG" id="COG5433">
    <property type="taxonomic scope" value="Bacteria"/>
</dbReference>
<dbReference type="AlphaFoldDB" id="D3V145"/>
<name>D3V145_XENBS</name>
<dbReference type="InterPro" id="IPR051698">
    <property type="entry name" value="Transposase_11-like"/>
</dbReference>
<dbReference type="Proteomes" id="UP000002045">
    <property type="component" value="Chromosome"/>
</dbReference>
<protein>
    <recommendedName>
        <fullName evidence="3">Transposase</fullName>
    </recommendedName>
</protein>
<evidence type="ECO:0000313" key="1">
    <source>
        <dbReference type="EMBL" id="CBJ81318.1"/>
    </source>
</evidence>
<organism evidence="1 2">
    <name type="scientific">Xenorhabdus bovienii (strain SS-2004)</name>
    <name type="common">Xenorhabdus nematophila subsp. bovienii</name>
    <dbReference type="NCBI Taxonomy" id="406818"/>
    <lineage>
        <taxon>Bacteria</taxon>
        <taxon>Pseudomonadati</taxon>
        <taxon>Pseudomonadota</taxon>
        <taxon>Gammaproteobacteria</taxon>
        <taxon>Enterobacterales</taxon>
        <taxon>Morganellaceae</taxon>
        <taxon>Xenorhabdus</taxon>
    </lineage>
</organism>
<evidence type="ECO:0000313" key="2">
    <source>
        <dbReference type="Proteomes" id="UP000002045"/>
    </source>
</evidence>
<dbReference type="STRING" id="406818.XBJ1_2192"/>
<dbReference type="KEGG" id="xbo:XBJ1_2192"/>